<proteinExistence type="predicted"/>
<name>A0A397UMY8_9GLOM</name>
<keyword evidence="3" id="KW-1185">Reference proteome</keyword>
<dbReference type="OrthoDB" id="2446030at2759"/>
<evidence type="ECO:0000313" key="3">
    <source>
        <dbReference type="Proteomes" id="UP000266673"/>
    </source>
</evidence>
<gene>
    <name evidence="2" type="ORF">C2G38_2042541</name>
</gene>
<sequence>MDNSNNMNTSDNATTNNPPLSIDLSKIDPNTKVYIDEACRASSNEIINTLKAYIAQSTATQMDLIRKLNERLDAGKTIAIRKRNHTTRFTDIAEWLLVFKAYVEAILIIYESREQELST</sequence>
<evidence type="ECO:0000256" key="1">
    <source>
        <dbReference type="SAM" id="MobiDB-lite"/>
    </source>
</evidence>
<feature type="region of interest" description="Disordered" evidence="1">
    <location>
        <begin position="1"/>
        <end position="24"/>
    </location>
</feature>
<reference evidence="2 3" key="1">
    <citation type="submission" date="2018-06" db="EMBL/GenBank/DDBJ databases">
        <title>Comparative genomics reveals the genomic features of Rhizophagus irregularis, R. cerebriforme, R. diaphanum and Gigaspora rosea, and their symbiotic lifestyle signature.</title>
        <authorList>
            <person name="Morin E."/>
            <person name="San Clemente H."/>
            <person name="Chen E.C.H."/>
            <person name="De La Providencia I."/>
            <person name="Hainaut M."/>
            <person name="Kuo A."/>
            <person name="Kohler A."/>
            <person name="Murat C."/>
            <person name="Tang N."/>
            <person name="Roy S."/>
            <person name="Loubradou J."/>
            <person name="Henrissat B."/>
            <person name="Grigoriev I.V."/>
            <person name="Corradi N."/>
            <person name="Roux C."/>
            <person name="Martin F.M."/>
        </authorList>
    </citation>
    <scope>NUCLEOTIDE SEQUENCE [LARGE SCALE GENOMIC DNA]</scope>
    <source>
        <strain evidence="2 3">DAOM 194757</strain>
    </source>
</reference>
<evidence type="ECO:0000313" key="2">
    <source>
        <dbReference type="EMBL" id="RIB11592.1"/>
    </source>
</evidence>
<dbReference type="EMBL" id="QKWP01001115">
    <property type="protein sequence ID" value="RIB11592.1"/>
    <property type="molecule type" value="Genomic_DNA"/>
</dbReference>
<dbReference type="Proteomes" id="UP000266673">
    <property type="component" value="Unassembled WGS sequence"/>
</dbReference>
<dbReference type="AlphaFoldDB" id="A0A397UMY8"/>
<protein>
    <submittedName>
        <fullName evidence="2">Uncharacterized protein</fullName>
    </submittedName>
</protein>
<comment type="caution">
    <text evidence="2">The sequence shown here is derived from an EMBL/GenBank/DDBJ whole genome shotgun (WGS) entry which is preliminary data.</text>
</comment>
<organism evidence="2 3">
    <name type="scientific">Gigaspora rosea</name>
    <dbReference type="NCBI Taxonomy" id="44941"/>
    <lineage>
        <taxon>Eukaryota</taxon>
        <taxon>Fungi</taxon>
        <taxon>Fungi incertae sedis</taxon>
        <taxon>Mucoromycota</taxon>
        <taxon>Glomeromycotina</taxon>
        <taxon>Glomeromycetes</taxon>
        <taxon>Diversisporales</taxon>
        <taxon>Gigasporaceae</taxon>
        <taxon>Gigaspora</taxon>
    </lineage>
</organism>
<feature type="compositionally biased region" description="Low complexity" evidence="1">
    <location>
        <begin position="1"/>
        <end position="17"/>
    </location>
</feature>
<accession>A0A397UMY8</accession>